<proteinExistence type="predicted"/>
<evidence type="ECO:0000313" key="1">
    <source>
        <dbReference type="EMBL" id="UMB68520.1"/>
    </source>
</evidence>
<dbReference type="EMBL" id="CP092488">
    <property type="protein sequence ID" value="UMB68520.1"/>
    <property type="molecule type" value="Genomic_DNA"/>
</dbReference>
<evidence type="ECO:0008006" key="3">
    <source>
        <dbReference type="Google" id="ProtNLM"/>
    </source>
</evidence>
<reference evidence="1" key="1">
    <citation type="submission" date="2022-08" db="EMBL/GenBank/DDBJ databases">
        <title>Whole genome sequencing of non-tuberculosis mycobacteria type-strains.</title>
        <authorList>
            <person name="Igarashi Y."/>
            <person name="Osugi A."/>
            <person name="Mitarai S."/>
        </authorList>
    </citation>
    <scope>NUCLEOTIDE SEQUENCE</scope>
    <source>
        <strain evidence="1">DSM 45127</strain>
    </source>
</reference>
<dbReference type="InterPro" id="IPR012349">
    <property type="entry name" value="Split_barrel_FMN-bd"/>
</dbReference>
<dbReference type="Proteomes" id="UP001055336">
    <property type="component" value="Chromosome"/>
</dbReference>
<accession>A0ABY3VGH9</accession>
<keyword evidence="2" id="KW-1185">Reference proteome</keyword>
<protein>
    <recommendedName>
        <fullName evidence="3">DUF385 domain-containing protein</fullName>
    </recommendedName>
</protein>
<name>A0ABY3VGH9_9MYCO</name>
<dbReference type="Gene3D" id="2.30.110.10">
    <property type="entry name" value="Electron Transport, Fmn-binding Protein, Chain A"/>
    <property type="match status" value="1"/>
</dbReference>
<sequence>MALNDRPLVRWVNALFSGLAEAPLVGGVVRRKFIVIRYVGRRSGKTFETPVAYSRRGDALTIGVSWPDQKSWWRNFLGEGGPITLVGLDGADRQGHAVAERDAKGGVAVRVQLAG</sequence>
<dbReference type="RefSeq" id="WP_240259337.1">
    <property type="nucleotide sequence ID" value="NZ_CP092488.2"/>
</dbReference>
<evidence type="ECO:0000313" key="2">
    <source>
        <dbReference type="Proteomes" id="UP001055336"/>
    </source>
</evidence>
<organism evidence="1 2">
    <name type="scientific">Mycobacterium paraterrae</name>
    <dbReference type="NCBI Taxonomy" id="577492"/>
    <lineage>
        <taxon>Bacteria</taxon>
        <taxon>Bacillati</taxon>
        <taxon>Actinomycetota</taxon>
        <taxon>Actinomycetes</taxon>
        <taxon>Mycobacteriales</taxon>
        <taxon>Mycobacteriaceae</taxon>
        <taxon>Mycobacterium</taxon>
    </lineage>
</organism>
<gene>
    <name evidence="1" type="ORF">MKK62_19180</name>
</gene>